<keyword evidence="1 8" id="KW-0696">RNA-directed RNA polymerase</keyword>
<dbReference type="GO" id="GO:0003723">
    <property type="term" value="F:RNA binding"/>
    <property type="evidence" value="ECO:0007669"/>
    <property type="project" value="InterPro"/>
</dbReference>
<evidence type="ECO:0000256" key="4">
    <source>
        <dbReference type="ARBA" id="ARBA00022741"/>
    </source>
</evidence>
<keyword evidence="6" id="KW-0693">Viral RNA replication</keyword>
<evidence type="ECO:0000313" key="8">
    <source>
        <dbReference type="EMBL" id="XDE70232.1"/>
    </source>
</evidence>
<dbReference type="GO" id="GO:0000166">
    <property type="term" value="F:nucleotide binding"/>
    <property type="evidence" value="ECO:0007669"/>
    <property type="project" value="UniProtKB-KW"/>
</dbReference>
<reference evidence="8" key="1">
    <citation type="journal article" date="2024" name="Vet Sci">
        <title>Meta-Transcriptomic Analysis Reveals Novel RNA Viruses in Polychaetes Perinereis.</title>
        <authorList>
            <person name="Luo J."/>
            <person name="Zhang F."/>
            <person name="Zhou C."/>
            <person name="Meng F."/>
            <person name="Wang G."/>
            <person name="Qiu L."/>
            <person name="Shi W."/>
            <person name="Huang J."/>
            <person name="Dong X."/>
        </authorList>
    </citation>
    <scope>NUCLEOTIDE SEQUENCE</scope>
    <source>
        <strain evidence="8">G2</strain>
    </source>
</reference>
<organism evidence="8">
    <name type="scientific">Perinereis aibuhitensis marna-like virus 3</name>
    <dbReference type="NCBI Taxonomy" id="3237976"/>
    <lineage>
        <taxon>Viruses</taxon>
        <taxon>Riboviria</taxon>
        <taxon>Orthornavirae</taxon>
        <taxon>Pisuviricota</taxon>
        <taxon>Pisoniviricetes</taxon>
        <taxon>Picornavirales</taxon>
        <taxon>Marnaviridae</taxon>
    </lineage>
</organism>
<reference evidence="8" key="2">
    <citation type="submission" date="2024-03" db="EMBL/GenBank/DDBJ databases">
        <authorList>
            <person name="Luo J."/>
            <person name="Dong X."/>
            <person name="Zhang F."/>
            <person name="Zhou C."/>
            <person name="Meng F."/>
            <person name="Wang G."/>
            <person name="Qiu L."/>
            <person name="Shi W."/>
        </authorList>
    </citation>
    <scope>NUCLEOTIDE SEQUENCE</scope>
    <source>
        <strain evidence="8">G2</strain>
    </source>
</reference>
<keyword evidence="5" id="KW-0378">Hydrolase</keyword>
<proteinExistence type="predicted"/>
<dbReference type="SUPFAM" id="SSF56672">
    <property type="entry name" value="DNA/RNA polymerases"/>
    <property type="match status" value="1"/>
</dbReference>
<dbReference type="Gene3D" id="3.30.70.270">
    <property type="match status" value="1"/>
</dbReference>
<keyword evidence="4" id="KW-0547">Nucleotide-binding</keyword>
<feature type="domain" description="RdRp catalytic" evidence="7">
    <location>
        <begin position="298"/>
        <end position="428"/>
    </location>
</feature>
<accession>A0AB39A380</accession>
<dbReference type="GO" id="GO:0016787">
    <property type="term" value="F:hydrolase activity"/>
    <property type="evidence" value="ECO:0007669"/>
    <property type="project" value="UniProtKB-KW"/>
</dbReference>
<name>A0AB39A380_9VIRU</name>
<dbReference type="InterPro" id="IPR007094">
    <property type="entry name" value="RNA-dir_pol_PSvirus"/>
</dbReference>
<evidence type="ECO:0000256" key="3">
    <source>
        <dbReference type="ARBA" id="ARBA00022695"/>
    </source>
</evidence>
<dbReference type="EMBL" id="PP479890">
    <property type="protein sequence ID" value="XDE70232.1"/>
    <property type="molecule type" value="Genomic_RNA"/>
</dbReference>
<evidence type="ECO:0000256" key="5">
    <source>
        <dbReference type="ARBA" id="ARBA00022801"/>
    </source>
</evidence>
<sequence length="563" mass="63894">MDDAFDRLKLVPGVVLCKSAGTIPKKLYDVQFFESTDVHPKSAINFLPEGTNCKYYGQVSGRATYHSDVEETVISSHVADVCGVPQQWGGPKFRTGWPFQASLQYSTKPSIGIEGSLLEKAIQDYLHPILEMLDEIPELKADVRPLTEMETVCGRDGVRFIDKMPPSTSIGFPLSGPKSNFLTLLDPKDHPTHQCPAELSPMFWNHAAEMERLYLQGERAYPIFKACLKDEPTKLTKDKVRVFQGAPCALQLLIRKYYLPVARILSMQPLLSECAVGINAQGPEWDQLARHVMKYGKERILAGDYSKYDLRMPAQVMFAAFRIMMDIARHSGNYSERDLCVMEGIATDVCYPLMAYNGDLIQHYGSNPSGQNLTVYINSIVNALLFRCAFYHVIKDRANVPEFRDVCALITYGDDAKSSVHEDFPEFNHISVAQFLADHDMKFTMPDKESEPTPYMSDEDADLLKRKNIFSEDTGVIMGALDEDSIFKSLHATLKSKALTKEQQSMQNIDGALREWFSHGREKYEERRSQMTEVAKRADIIHGCTVVHESYDDRLQKWKERYD</sequence>
<dbReference type="CDD" id="cd23195">
    <property type="entry name" value="Marnaviridae_RdRp"/>
    <property type="match status" value="1"/>
</dbReference>
<dbReference type="InterPro" id="IPR001205">
    <property type="entry name" value="RNA-dir_pol_C"/>
</dbReference>
<dbReference type="GO" id="GO:0003968">
    <property type="term" value="F:RNA-directed RNA polymerase activity"/>
    <property type="evidence" value="ECO:0007669"/>
    <property type="project" value="UniProtKB-KW"/>
</dbReference>
<dbReference type="PROSITE" id="PS50507">
    <property type="entry name" value="RDRP_SSRNA_POS"/>
    <property type="match status" value="1"/>
</dbReference>
<evidence type="ECO:0000256" key="6">
    <source>
        <dbReference type="ARBA" id="ARBA00022953"/>
    </source>
</evidence>
<evidence type="ECO:0000256" key="1">
    <source>
        <dbReference type="ARBA" id="ARBA00022484"/>
    </source>
</evidence>
<dbReference type="GO" id="GO:0006351">
    <property type="term" value="P:DNA-templated transcription"/>
    <property type="evidence" value="ECO:0007669"/>
    <property type="project" value="InterPro"/>
</dbReference>
<dbReference type="InterPro" id="IPR043128">
    <property type="entry name" value="Rev_trsase/Diguanyl_cyclase"/>
</dbReference>
<protein>
    <submittedName>
        <fullName evidence="8">RNA-dependent RNA polymerase</fullName>
    </submittedName>
</protein>
<dbReference type="GO" id="GO:0039694">
    <property type="term" value="P:viral RNA genome replication"/>
    <property type="evidence" value="ECO:0007669"/>
    <property type="project" value="InterPro"/>
</dbReference>
<dbReference type="InterPro" id="IPR043502">
    <property type="entry name" value="DNA/RNA_pol_sf"/>
</dbReference>
<keyword evidence="3" id="KW-0548">Nucleotidyltransferase</keyword>
<evidence type="ECO:0000256" key="2">
    <source>
        <dbReference type="ARBA" id="ARBA00022679"/>
    </source>
</evidence>
<keyword evidence="2" id="KW-0808">Transferase</keyword>
<evidence type="ECO:0000259" key="7">
    <source>
        <dbReference type="PROSITE" id="PS50507"/>
    </source>
</evidence>
<dbReference type="Pfam" id="PF00680">
    <property type="entry name" value="RdRP_1"/>
    <property type="match status" value="1"/>
</dbReference>